<reference evidence="3 4" key="1">
    <citation type="submission" date="2016-11" db="EMBL/GenBank/DDBJ databases">
        <title>Study of marine rhodopsin-containing bacteria.</title>
        <authorList>
            <person name="Yoshizawa S."/>
            <person name="Kumagai Y."/>
            <person name="Kogure K."/>
        </authorList>
    </citation>
    <scope>NUCLEOTIDE SEQUENCE [LARGE SCALE GENOMIC DNA]</scope>
    <source>
        <strain evidence="3 4">SG-29</strain>
    </source>
</reference>
<dbReference type="InterPro" id="IPR026444">
    <property type="entry name" value="Secre_tail"/>
</dbReference>
<feature type="chain" id="PRO_5012423982" description="Secretion system C-terminal sorting domain-containing protein" evidence="1">
    <location>
        <begin position="20"/>
        <end position="752"/>
    </location>
</feature>
<proteinExistence type="predicted"/>
<dbReference type="PANTHER" id="PTHR38787:SF3">
    <property type="entry name" value="REGULATORY P DOMAIN-CONTAINING PROTEIN"/>
    <property type="match status" value="1"/>
</dbReference>
<evidence type="ECO:0000313" key="3">
    <source>
        <dbReference type="EMBL" id="OZC03253.1"/>
    </source>
</evidence>
<dbReference type="InterPro" id="IPR011044">
    <property type="entry name" value="Quino_amine_DH_bsu"/>
</dbReference>
<dbReference type="GO" id="GO:0005576">
    <property type="term" value="C:extracellular region"/>
    <property type="evidence" value="ECO:0007669"/>
    <property type="project" value="TreeGrafter"/>
</dbReference>
<feature type="signal peptide" evidence="1">
    <location>
        <begin position="1"/>
        <end position="19"/>
    </location>
</feature>
<keyword evidence="1" id="KW-0732">Signal</keyword>
<accession>A0A259TZP8</accession>
<dbReference type="Proteomes" id="UP000216446">
    <property type="component" value="Unassembled WGS sequence"/>
</dbReference>
<dbReference type="NCBIfam" id="TIGR04312">
    <property type="entry name" value="choice_anch_B"/>
    <property type="match status" value="1"/>
</dbReference>
<dbReference type="NCBIfam" id="TIGR04183">
    <property type="entry name" value="Por_Secre_tail"/>
    <property type="match status" value="1"/>
</dbReference>
<dbReference type="InterPro" id="IPR027589">
    <property type="entry name" value="Choice_anch_B"/>
</dbReference>
<dbReference type="PANTHER" id="PTHR38787">
    <property type="entry name" value="REGULATORY P DOMAIN-CONTAINING PROTEIN"/>
    <property type="match status" value="1"/>
</dbReference>
<evidence type="ECO:0000313" key="4">
    <source>
        <dbReference type="Proteomes" id="UP000216446"/>
    </source>
</evidence>
<keyword evidence="4" id="KW-1185">Reference proteome</keyword>
<dbReference type="OrthoDB" id="9815940at2"/>
<sequence>MSRTLLLALLLGLSASANAQFASDAVPSRVGVEPALVMAQEAKSGGQADLVATWEGTPQWLEGVSFTGSAFGGGAFYGRNWFSGSSIEASGDVPVEIVFSTSETTLGRVWRRDGNYSDAGVGTFRGAAYDVSDPANPRRLNVTFVEDGRLCGGANGIWNPQVDQTGCREYLYIMASDYDGRGNTYANQSPYSVDFDLLYAVAARVPAGRTLYETEPASLTLTFPTLRFPSARVVNNGQVEVSASYFPPAALASGATLAFTYAPDGGSPQDVGTTYPAEGTPFEAIGSVDGLDPARTYSFQAVVRDASGGTLYQSDVVRVKPVISLNTTLVGRWDERGSYADIWGYTAPDGTEYALIALQNFGLSVVDISGSTPTEVGFVPTASGANDSKDVKVIGAYAYLVNESGPVQIISLADPTNPVQVGLLDVQEGVSGSGSHNVSVDGGRLYVTGGRTSGNAGVRIYSTDTPEAPTLIGEYRPSHFATPYYHDFYVDGTTGYGPNIYGGGVDILDLSNPAAPQRIGTFGYPNSGAHNVCGTTDGRYVFVGDEIGSAGNWTRVFDVSDPLNAEFVTEIIVDPAAVVHNCYVTGDLLHLGHYTEGYRVFDISDPTAPIEVALYDTYQGEGYGYSGVWSIYPYFASGRVVVSDRQSGLFVIELDVNATDAEPPVQANPFEIAVSPNPASGVMQIRAALETPGTARLSVHDALGREVALLHDGEASGALTASLDAASLAPGLYVVRLVAGTRTVTRTITIVR</sequence>
<feature type="domain" description="Secretion system C-terminal sorting" evidence="2">
    <location>
        <begin position="675"/>
        <end position="750"/>
    </location>
</feature>
<organism evidence="3 4">
    <name type="scientific">Rubricoccus marinus</name>
    <dbReference type="NCBI Taxonomy" id="716817"/>
    <lineage>
        <taxon>Bacteria</taxon>
        <taxon>Pseudomonadati</taxon>
        <taxon>Rhodothermota</taxon>
        <taxon>Rhodothermia</taxon>
        <taxon>Rhodothermales</taxon>
        <taxon>Rubricoccaceae</taxon>
        <taxon>Rubricoccus</taxon>
    </lineage>
</organism>
<dbReference type="SUPFAM" id="SSF50969">
    <property type="entry name" value="YVTN repeat-like/Quinoprotein amine dehydrogenase"/>
    <property type="match status" value="1"/>
</dbReference>
<dbReference type="InParanoid" id="A0A259TZP8"/>
<comment type="caution">
    <text evidence="3">The sequence shown here is derived from an EMBL/GenBank/DDBJ whole genome shotgun (WGS) entry which is preliminary data.</text>
</comment>
<dbReference type="InterPro" id="IPR013211">
    <property type="entry name" value="LVIVD"/>
</dbReference>
<dbReference type="Pfam" id="PF18962">
    <property type="entry name" value="Por_Secre_tail"/>
    <property type="match status" value="1"/>
</dbReference>
<name>A0A259TZP8_9BACT</name>
<evidence type="ECO:0000256" key="1">
    <source>
        <dbReference type="SAM" id="SignalP"/>
    </source>
</evidence>
<gene>
    <name evidence="3" type="ORF">BSZ36_09855</name>
</gene>
<dbReference type="Pfam" id="PF08309">
    <property type="entry name" value="LVIVD"/>
    <property type="match status" value="4"/>
</dbReference>
<dbReference type="AlphaFoldDB" id="A0A259TZP8"/>
<dbReference type="EMBL" id="MQWB01000001">
    <property type="protein sequence ID" value="OZC03253.1"/>
    <property type="molecule type" value="Genomic_DNA"/>
</dbReference>
<evidence type="ECO:0000259" key="2">
    <source>
        <dbReference type="Pfam" id="PF18962"/>
    </source>
</evidence>
<dbReference type="RefSeq" id="WP_094548411.1">
    <property type="nucleotide sequence ID" value="NZ_MQWB01000001.1"/>
</dbReference>
<protein>
    <recommendedName>
        <fullName evidence="2">Secretion system C-terminal sorting domain-containing protein</fullName>
    </recommendedName>
</protein>